<dbReference type="EMBL" id="CAJEWN010000296">
    <property type="protein sequence ID" value="CAD2177335.1"/>
    <property type="molecule type" value="Genomic_DNA"/>
</dbReference>
<evidence type="ECO:0000256" key="1">
    <source>
        <dbReference type="SAM" id="Phobius"/>
    </source>
</evidence>
<evidence type="ECO:0000313" key="3">
    <source>
        <dbReference type="EMBL" id="CAD2177335.1"/>
    </source>
</evidence>
<proteinExistence type="predicted"/>
<dbReference type="AlphaFoldDB" id="A0A6V7VR13"/>
<dbReference type="Gene3D" id="2.170.260.10">
    <property type="entry name" value="paz domain"/>
    <property type="match status" value="1"/>
</dbReference>
<protein>
    <recommendedName>
        <fullName evidence="2">PAZ domain-containing protein</fullName>
    </recommendedName>
</protein>
<sequence>MSNLLKNISKMLDCTEDSVRFKLTNSSEREKVLDDIKGKALKTTYFDKNGTKKIIFCDEITTLGSHQIWAYGNLRAPFNINVSAYFHARHKISLKYPFHQCVFYKNCYYPIELLELCSVNEETDSDSSIILKNKRSHASSSSSSVSEISVDTVCSNSTSKEKDILRKKKDNSHRHGILWLHDTEKKLWEKHDIILFQNKTISSKCAGSTKAGFCTTKISFISIPLFAATLLIGVFIASRYSKLNKNFIMKKQILF</sequence>
<dbReference type="InterPro" id="IPR036085">
    <property type="entry name" value="PAZ_dom_sf"/>
</dbReference>
<keyword evidence="1" id="KW-0472">Membrane</keyword>
<keyword evidence="1" id="KW-0812">Transmembrane</keyword>
<keyword evidence="1" id="KW-1133">Transmembrane helix</keyword>
<reference evidence="3 4" key="1">
    <citation type="submission" date="2020-08" db="EMBL/GenBank/DDBJ databases">
        <authorList>
            <person name="Koutsovoulos G."/>
            <person name="Danchin GJ E."/>
        </authorList>
    </citation>
    <scope>NUCLEOTIDE SEQUENCE [LARGE SCALE GENOMIC DNA]</scope>
</reference>
<dbReference type="Proteomes" id="UP000580250">
    <property type="component" value="Unassembled WGS sequence"/>
</dbReference>
<name>A0A6V7VR13_MELEN</name>
<feature type="domain" description="PAZ" evidence="2">
    <location>
        <begin position="10"/>
        <end position="118"/>
    </location>
</feature>
<accession>A0A6V7VR13</accession>
<dbReference type="InterPro" id="IPR003100">
    <property type="entry name" value="PAZ_dom"/>
</dbReference>
<organism evidence="3 4">
    <name type="scientific">Meloidogyne enterolobii</name>
    <name type="common">Root-knot nematode worm</name>
    <name type="synonym">Meloidogyne mayaguensis</name>
    <dbReference type="NCBI Taxonomy" id="390850"/>
    <lineage>
        <taxon>Eukaryota</taxon>
        <taxon>Metazoa</taxon>
        <taxon>Ecdysozoa</taxon>
        <taxon>Nematoda</taxon>
        <taxon>Chromadorea</taxon>
        <taxon>Rhabditida</taxon>
        <taxon>Tylenchina</taxon>
        <taxon>Tylenchomorpha</taxon>
        <taxon>Tylenchoidea</taxon>
        <taxon>Meloidogynidae</taxon>
        <taxon>Meloidogyninae</taxon>
        <taxon>Meloidogyne</taxon>
    </lineage>
</organism>
<gene>
    <name evidence="3" type="ORF">MENT_LOCUS29207</name>
</gene>
<evidence type="ECO:0000313" key="4">
    <source>
        <dbReference type="Proteomes" id="UP000580250"/>
    </source>
</evidence>
<comment type="caution">
    <text evidence="3">The sequence shown here is derived from an EMBL/GenBank/DDBJ whole genome shotgun (WGS) entry which is preliminary data.</text>
</comment>
<feature type="transmembrane region" description="Helical" evidence="1">
    <location>
        <begin position="218"/>
        <end position="240"/>
    </location>
</feature>
<dbReference type="SUPFAM" id="SSF101690">
    <property type="entry name" value="PAZ domain"/>
    <property type="match status" value="1"/>
</dbReference>
<dbReference type="GO" id="GO:0003723">
    <property type="term" value="F:RNA binding"/>
    <property type="evidence" value="ECO:0007669"/>
    <property type="project" value="InterPro"/>
</dbReference>
<evidence type="ECO:0000259" key="2">
    <source>
        <dbReference type="PROSITE" id="PS50821"/>
    </source>
</evidence>
<dbReference type="PROSITE" id="PS50821">
    <property type="entry name" value="PAZ"/>
    <property type="match status" value="1"/>
</dbReference>